<dbReference type="EMBL" id="BQNB010011873">
    <property type="protein sequence ID" value="GJS96271.1"/>
    <property type="molecule type" value="Genomic_DNA"/>
</dbReference>
<dbReference type="Proteomes" id="UP001151760">
    <property type="component" value="Unassembled WGS sequence"/>
</dbReference>
<sequence>MNVGIGGDGVEGDCKLVLKEIVSRLLEEEEKLEWWFNQDIDEEEVRFEGDEDGDEAVGCAGLGMGWELGVEWDGGGTGGDKYHRPLLVDFVVREWEEYGQGKTKWRNRGITDRRLGSTDGTIVGHTLSFAGATWGGVGLGWDGGWGR</sequence>
<gene>
    <name evidence="1" type="ORF">Tco_0803239</name>
</gene>
<comment type="caution">
    <text evidence="1">The sequence shown here is derived from an EMBL/GenBank/DDBJ whole genome shotgun (WGS) entry which is preliminary data.</text>
</comment>
<protein>
    <submittedName>
        <fullName evidence="1">Uncharacterized protein</fullName>
    </submittedName>
</protein>
<proteinExistence type="predicted"/>
<accession>A0ABQ5A3R1</accession>
<reference evidence="1" key="2">
    <citation type="submission" date="2022-01" db="EMBL/GenBank/DDBJ databases">
        <authorList>
            <person name="Yamashiro T."/>
            <person name="Shiraishi A."/>
            <person name="Satake H."/>
            <person name="Nakayama K."/>
        </authorList>
    </citation>
    <scope>NUCLEOTIDE SEQUENCE</scope>
</reference>
<name>A0ABQ5A3R1_9ASTR</name>
<evidence type="ECO:0000313" key="1">
    <source>
        <dbReference type="EMBL" id="GJS96271.1"/>
    </source>
</evidence>
<reference evidence="1" key="1">
    <citation type="journal article" date="2022" name="Int. J. Mol. Sci.">
        <title>Draft Genome of Tanacetum Coccineum: Genomic Comparison of Closely Related Tanacetum-Family Plants.</title>
        <authorList>
            <person name="Yamashiro T."/>
            <person name="Shiraishi A."/>
            <person name="Nakayama K."/>
            <person name="Satake H."/>
        </authorList>
    </citation>
    <scope>NUCLEOTIDE SEQUENCE</scope>
</reference>
<keyword evidence="2" id="KW-1185">Reference proteome</keyword>
<evidence type="ECO:0000313" key="2">
    <source>
        <dbReference type="Proteomes" id="UP001151760"/>
    </source>
</evidence>
<organism evidence="1 2">
    <name type="scientific">Tanacetum coccineum</name>
    <dbReference type="NCBI Taxonomy" id="301880"/>
    <lineage>
        <taxon>Eukaryota</taxon>
        <taxon>Viridiplantae</taxon>
        <taxon>Streptophyta</taxon>
        <taxon>Embryophyta</taxon>
        <taxon>Tracheophyta</taxon>
        <taxon>Spermatophyta</taxon>
        <taxon>Magnoliopsida</taxon>
        <taxon>eudicotyledons</taxon>
        <taxon>Gunneridae</taxon>
        <taxon>Pentapetalae</taxon>
        <taxon>asterids</taxon>
        <taxon>campanulids</taxon>
        <taxon>Asterales</taxon>
        <taxon>Asteraceae</taxon>
        <taxon>Asteroideae</taxon>
        <taxon>Anthemideae</taxon>
        <taxon>Anthemidinae</taxon>
        <taxon>Tanacetum</taxon>
    </lineage>
</organism>